<gene>
    <name evidence="2" type="ORF">NG99_24545</name>
</gene>
<dbReference type="STRING" id="371042.NG99_24545"/>
<dbReference type="AlphaFoldDB" id="A0A0A3YNF0"/>
<dbReference type="EMBL" id="JRUQ01000086">
    <property type="protein sequence ID" value="KGT86871.1"/>
    <property type="molecule type" value="Genomic_DNA"/>
</dbReference>
<feature type="domain" description="DUF5983" evidence="1">
    <location>
        <begin position="25"/>
        <end position="121"/>
    </location>
</feature>
<comment type="caution">
    <text evidence="2">The sequence shown here is derived from an EMBL/GenBank/DDBJ whole genome shotgun (WGS) entry which is preliminary data.</text>
</comment>
<evidence type="ECO:0000313" key="2">
    <source>
        <dbReference type="EMBL" id="KGT86871.1"/>
    </source>
</evidence>
<proteinExistence type="predicted"/>
<protein>
    <recommendedName>
        <fullName evidence="1">DUF5983 domain-containing protein</fullName>
    </recommendedName>
</protein>
<reference evidence="2 3" key="1">
    <citation type="submission" date="2014-10" db="EMBL/GenBank/DDBJ databases">
        <title>Genome sequence of Erwinia typographi M043b.</title>
        <authorList>
            <person name="Chan K.-G."/>
            <person name="Tan W.-S."/>
        </authorList>
    </citation>
    <scope>NUCLEOTIDE SEQUENCE [LARGE SCALE GENOMIC DNA]</scope>
    <source>
        <strain evidence="2 3">M043b</strain>
    </source>
</reference>
<dbReference type="RefSeq" id="WP_034898872.1">
    <property type="nucleotide sequence ID" value="NZ_JRUQ01000086.1"/>
</dbReference>
<name>A0A0A3YNF0_9GAMM</name>
<evidence type="ECO:0000259" key="1">
    <source>
        <dbReference type="Pfam" id="PF19419"/>
    </source>
</evidence>
<dbReference type="Pfam" id="PF19419">
    <property type="entry name" value="DUF5983"/>
    <property type="match status" value="1"/>
</dbReference>
<dbReference type="OrthoDB" id="6636466at2"/>
<accession>A0A0A3YNF0</accession>
<dbReference type="InterPro" id="IPR046025">
    <property type="entry name" value="DUF5983"/>
</dbReference>
<dbReference type="Proteomes" id="UP000030351">
    <property type="component" value="Unassembled WGS sequence"/>
</dbReference>
<organism evidence="2 3">
    <name type="scientific">Erwinia typographi</name>
    <dbReference type="NCBI Taxonomy" id="371042"/>
    <lineage>
        <taxon>Bacteria</taxon>
        <taxon>Pseudomonadati</taxon>
        <taxon>Pseudomonadota</taxon>
        <taxon>Gammaproteobacteria</taxon>
        <taxon>Enterobacterales</taxon>
        <taxon>Erwiniaceae</taxon>
        <taxon>Erwinia</taxon>
    </lineage>
</organism>
<evidence type="ECO:0000313" key="3">
    <source>
        <dbReference type="Proteomes" id="UP000030351"/>
    </source>
</evidence>
<keyword evidence="3" id="KW-1185">Reference proteome</keyword>
<sequence>MNNSLKKPQHGMTEAGDRGPEIVRCLLLSASHMTFEDDAVLTMLHGLEAPEEDDWLWLHETSGGFIFRLNACPDACDRLEENGLSAALCLMLDTVARDYDVQHIQFEIGAAVLPGWPVYEW</sequence>
<dbReference type="eggNOG" id="ENOG5031M7X">
    <property type="taxonomic scope" value="Bacteria"/>
</dbReference>